<dbReference type="Proteomes" id="UP001595816">
    <property type="component" value="Unassembled WGS sequence"/>
</dbReference>
<evidence type="ECO:0000313" key="2">
    <source>
        <dbReference type="Proteomes" id="UP001595816"/>
    </source>
</evidence>
<accession>A0ABV8LJJ4</accession>
<proteinExistence type="predicted"/>
<protein>
    <submittedName>
        <fullName evidence="1">Uncharacterized protein</fullName>
    </submittedName>
</protein>
<dbReference type="EMBL" id="JBHSAY010000006">
    <property type="protein sequence ID" value="MFC4131141.1"/>
    <property type="molecule type" value="Genomic_DNA"/>
</dbReference>
<gene>
    <name evidence="1" type="ORF">ACFOZ4_11055</name>
</gene>
<comment type="caution">
    <text evidence="1">The sequence shown here is derived from an EMBL/GenBank/DDBJ whole genome shotgun (WGS) entry which is preliminary data.</text>
</comment>
<sequence length="61" mass="6569">MRDYCGGGLLSHKSGSFGGGSANLGPWYYLAAPRYMCINAEAHYSSYTSQKDTDQVCAVLV</sequence>
<evidence type="ECO:0000313" key="1">
    <source>
        <dbReference type="EMBL" id="MFC4131141.1"/>
    </source>
</evidence>
<dbReference type="RefSeq" id="WP_253754388.1">
    <property type="nucleotide sequence ID" value="NZ_JAMZDZ010000001.1"/>
</dbReference>
<reference evidence="2" key="1">
    <citation type="journal article" date="2019" name="Int. J. Syst. Evol. Microbiol.">
        <title>The Global Catalogue of Microorganisms (GCM) 10K type strain sequencing project: providing services to taxonomists for standard genome sequencing and annotation.</title>
        <authorList>
            <consortium name="The Broad Institute Genomics Platform"/>
            <consortium name="The Broad Institute Genome Sequencing Center for Infectious Disease"/>
            <person name="Wu L."/>
            <person name="Ma J."/>
        </authorList>
    </citation>
    <scope>NUCLEOTIDE SEQUENCE [LARGE SCALE GENOMIC DNA]</scope>
    <source>
        <strain evidence="2">CGMCC 4.7289</strain>
    </source>
</reference>
<name>A0ABV8LJJ4_9ACTN</name>
<keyword evidence="2" id="KW-1185">Reference proteome</keyword>
<organism evidence="1 2">
    <name type="scientific">Hamadaea flava</name>
    <dbReference type="NCBI Taxonomy" id="1742688"/>
    <lineage>
        <taxon>Bacteria</taxon>
        <taxon>Bacillati</taxon>
        <taxon>Actinomycetota</taxon>
        <taxon>Actinomycetes</taxon>
        <taxon>Micromonosporales</taxon>
        <taxon>Micromonosporaceae</taxon>
        <taxon>Hamadaea</taxon>
    </lineage>
</organism>